<feature type="domain" description="Histidine kinase/HSP90-like ATPase" evidence="5">
    <location>
        <begin position="285"/>
        <end position="374"/>
    </location>
</feature>
<name>A0A4R3LKA4_9GAMM</name>
<protein>
    <submittedName>
        <fullName evidence="6">Two-component system sensor histidine kinase DesK</fullName>
    </submittedName>
</protein>
<dbReference type="Pfam" id="PF02518">
    <property type="entry name" value="HATPase_c"/>
    <property type="match status" value="1"/>
</dbReference>
<dbReference type="Gene3D" id="1.20.5.1930">
    <property type="match status" value="1"/>
</dbReference>
<keyword evidence="3" id="KW-0902">Two-component regulatory system</keyword>
<dbReference type="InterPro" id="IPR050482">
    <property type="entry name" value="Sensor_HK_TwoCompSys"/>
</dbReference>
<dbReference type="InterPro" id="IPR003594">
    <property type="entry name" value="HATPase_dom"/>
</dbReference>
<dbReference type="SMART" id="SM00387">
    <property type="entry name" value="HATPase_c"/>
    <property type="match status" value="1"/>
</dbReference>
<feature type="transmembrane region" description="Helical" evidence="4">
    <location>
        <begin position="146"/>
        <end position="164"/>
    </location>
</feature>
<dbReference type="Gene3D" id="3.30.565.10">
    <property type="entry name" value="Histidine kinase-like ATPase, C-terminal domain"/>
    <property type="match status" value="1"/>
</dbReference>
<dbReference type="InterPro" id="IPR036890">
    <property type="entry name" value="HATPase_C_sf"/>
</dbReference>
<proteinExistence type="predicted"/>
<keyword evidence="1" id="KW-0808">Transferase</keyword>
<dbReference type="GO" id="GO:0016020">
    <property type="term" value="C:membrane"/>
    <property type="evidence" value="ECO:0007669"/>
    <property type="project" value="InterPro"/>
</dbReference>
<dbReference type="RefSeq" id="WP_123520963.1">
    <property type="nucleotide sequence ID" value="NZ_JBHLWF010000013.1"/>
</dbReference>
<feature type="transmembrane region" description="Helical" evidence="4">
    <location>
        <begin position="77"/>
        <end position="93"/>
    </location>
</feature>
<dbReference type="EMBL" id="SMAF01000002">
    <property type="protein sequence ID" value="TCT00673.1"/>
    <property type="molecule type" value="Genomic_DNA"/>
</dbReference>
<evidence type="ECO:0000313" key="7">
    <source>
        <dbReference type="Proteomes" id="UP000294599"/>
    </source>
</evidence>
<feature type="transmembrane region" description="Helical" evidence="4">
    <location>
        <begin position="122"/>
        <end position="140"/>
    </location>
</feature>
<feature type="transmembrane region" description="Helical" evidence="4">
    <location>
        <begin position="45"/>
        <end position="70"/>
    </location>
</feature>
<keyword evidence="4" id="KW-1133">Transmembrane helix</keyword>
<keyword evidence="4" id="KW-0472">Membrane</keyword>
<evidence type="ECO:0000259" key="5">
    <source>
        <dbReference type="SMART" id="SM00387"/>
    </source>
</evidence>
<accession>A0A4R3LKA4</accession>
<sequence>MALNLRTLKTLALRWRDRLVPPSSGLGWAPILWLGYLSFTLLPMFAGWLGPAGVAATWLSMAPFLVVYFLAFRQSGLRLLLAVLAIAGIGFALTPFNPFGNAYLIYAAGFLPGLTRTLPRAIAMLLLLVGLYALQTWWLGGHWLSPAIALLVGTSSCVGNYYMMQKMRKDAELRLSVDEVRRLAQVAERERIGRDLHDLLGHTLSLVALKSELARRLVERDPLAAQVEIGEVERVAREALAQVRRAVTGIRAAALKPELASARLLLDGAGVGLTYSLTGLELMPAQETALALAVREAVTNIHRHARARAVEISLRCEDGVALLTVVDDGCGGAGEPGNGLRGMAERIEALGGSLAVHSPRGEGTRIVVRLPLPPSDEEVGGNVTPLRRSAA</sequence>
<evidence type="ECO:0000256" key="2">
    <source>
        <dbReference type="ARBA" id="ARBA00022777"/>
    </source>
</evidence>
<gene>
    <name evidence="6" type="ORF">EDC25_10237</name>
</gene>
<dbReference type="InterPro" id="IPR011712">
    <property type="entry name" value="Sig_transdc_His_kin_sub3_dim/P"/>
</dbReference>
<dbReference type="Proteomes" id="UP000294599">
    <property type="component" value="Unassembled WGS sequence"/>
</dbReference>
<keyword evidence="4" id="KW-0812">Transmembrane</keyword>
<organism evidence="6 7">
    <name type="scientific">Pseudofulvimonas gallinarii</name>
    <dbReference type="NCBI Taxonomy" id="634155"/>
    <lineage>
        <taxon>Bacteria</taxon>
        <taxon>Pseudomonadati</taxon>
        <taxon>Pseudomonadota</taxon>
        <taxon>Gammaproteobacteria</taxon>
        <taxon>Lysobacterales</taxon>
        <taxon>Rhodanobacteraceae</taxon>
        <taxon>Pseudofulvimonas</taxon>
    </lineage>
</organism>
<evidence type="ECO:0000256" key="4">
    <source>
        <dbReference type="SAM" id="Phobius"/>
    </source>
</evidence>
<reference evidence="6 7" key="1">
    <citation type="submission" date="2019-03" db="EMBL/GenBank/DDBJ databases">
        <title>Genomic Encyclopedia of Type Strains, Phase IV (KMG-IV): sequencing the most valuable type-strain genomes for metagenomic binning, comparative biology and taxonomic classification.</title>
        <authorList>
            <person name="Goeker M."/>
        </authorList>
    </citation>
    <scope>NUCLEOTIDE SEQUENCE [LARGE SCALE GENOMIC DNA]</scope>
    <source>
        <strain evidence="6 7">DSM 21944</strain>
    </source>
</reference>
<evidence type="ECO:0000313" key="6">
    <source>
        <dbReference type="EMBL" id="TCT00673.1"/>
    </source>
</evidence>
<comment type="caution">
    <text evidence="6">The sequence shown here is derived from an EMBL/GenBank/DDBJ whole genome shotgun (WGS) entry which is preliminary data.</text>
</comment>
<evidence type="ECO:0000256" key="3">
    <source>
        <dbReference type="ARBA" id="ARBA00023012"/>
    </source>
</evidence>
<dbReference type="CDD" id="cd16917">
    <property type="entry name" value="HATPase_UhpB-NarQ-NarX-like"/>
    <property type="match status" value="1"/>
</dbReference>
<dbReference type="AlphaFoldDB" id="A0A4R3LKA4"/>
<dbReference type="PANTHER" id="PTHR24421:SF63">
    <property type="entry name" value="SENSOR HISTIDINE KINASE DESK"/>
    <property type="match status" value="1"/>
</dbReference>
<dbReference type="GO" id="GO:0046983">
    <property type="term" value="F:protein dimerization activity"/>
    <property type="evidence" value="ECO:0007669"/>
    <property type="project" value="InterPro"/>
</dbReference>
<dbReference type="Pfam" id="PF07730">
    <property type="entry name" value="HisKA_3"/>
    <property type="match status" value="1"/>
</dbReference>
<dbReference type="GO" id="GO:0000155">
    <property type="term" value="F:phosphorelay sensor kinase activity"/>
    <property type="evidence" value="ECO:0007669"/>
    <property type="project" value="InterPro"/>
</dbReference>
<dbReference type="SUPFAM" id="SSF55874">
    <property type="entry name" value="ATPase domain of HSP90 chaperone/DNA topoisomerase II/histidine kinase"/>
    <property type="match status" value="1"/>
</dbReference>
<dbReference type="PANTHER" id="PTHR24421">
    <property type="entry name" value="NITRATE/NITRITE SENSOR PROTEIN NARX-RELATED"/>
    <property type="match status" value="1"/>
</dbReference>
<evidence type="ECO:0000256" key="1">
    <source>
        <dbReference type="ARBA" id="ARBA00022679"/>
    </source>
</evidence>
<keyword evidence="2 6" id="KW-0418">Kinase</keyword>
<keyword evidence="7" id="KW-1185">Reference proteome</keyword>
<feature type="transmembrane region" description="Helical" evidence="4">
    <location>
        <begin position="20"/>
        <end position="39"/>
    </location>
</feature>
<dbReference type="OrthoDB" id="9797605at2"/>